<dbReference type="RefSeq" id="WP_343042969.1">
    <property type="nucleotide sequence ID" value="NZ_JABGBO010000003.1"/>
</dbReference>
<comment type="caution">
    <text evidence="2">The sequence shown here is derived from an EMBL/GenBank/DDBJ whole genome shotgun (WGS) entry which is preliminary data.</text>
</comment>
<reference evidence="2 3" key="1">
    <citation type="submission" date="2020-05" db="EMBL/GenBank/DDBJ databases">
        <authorList>
            <person name="Niu N."/>
        </authorList>
    </citation>
    <scope>NUCLEOTIDE SEQUENCE [LARGE SCALE GENOMIC DNA]</scope>
    <source>
        <strain evidence="2 3">LMG10982</strain>
    </source>
</reference>
<evidence type="ECO:0000256" key="1">
    <source>
        <dbReference type="HAMAP-Rule" id="MF_00691"/>
    </source>
</evidence>
<dbReference type="GO" id="GO:0005524">
    <property type="term" value="F:ATP binding"/>
    <property type="evidence" value="ECO:0007669"/>
    <property type="project" value="UniProtKB-UniRule"/>
</dbReference>
<dbReference type="SUPFAM" id="SSF88713">
    <property type="entry name" value="Glycoside hydrolase/deacetylase"/>
    <property type="match status" value="1"/>
</dbReference>
<dbReference type="Pfam" id="PF03746">
    <property type="entry name" value="LamB_YcsF"/>
    <property type="match status" value="1"/>
</dbReference>
<sequence length="247" mass="26249">MAMTIDLNCDMGESFGAWKMGHDEQIMPYIQSANIACGFHAGDAHIMRKTVALAIQHGVKIGAHPGLNDLAGFGRRNIPITPEQAYDLVVVQIGALAAVAKSQGSKLHHVKPHGSLYNMAANNEALAKAIAQAVLDVDGSLVLYALANSLSAQVATQMGLCVKQEVFADRTYQDNGLLTPRNQPNAMITDIDKAIQQVLSMVKEGCVVTTSGKVIPIQADTLCIHGDQANALVFAQGIHTALQKEGL</sequence>
<dbReference type="EC" id="3.5.2.9" evidence="1"/>
<organism evidence="2 3">
    <name type="scientific">Pelistega europaea</name>
    <dbReference type="NCBI Taxonomy" id="106147"/>
    <lineage>
        <taxon>Bacteria</taxon>
        <taxon>Pseudomonadati</taxon>
        <taxon>Pseudomonadota</taxon>
        <taxon>Betaproteobacteria</taxon>
        <taxon>Burkholderiales</taxon>
        <taxon>Alcaligenaceae</taxon>
        <taxon>Pelistega</taxon>
    </lineage>
</organism>
<gene>
    <name evidence="1" type="primary">pxpA</name>
    <name evidence="2" type="ORF">HKX40_03320</name>
</gene>
<dbReference type="InterPro" id="IPR005501">
    <property type="entry name" value="LamB/YcsF/PxpA-like"/>
</dbReference>
<dbReference type="InterPro" id="IPR011330">
    <property type="entry name" value="Glyco_hydro/deAcase_b/a-brl"/>
</dbReference>
<keyword evidence="1" id="KW-0547">Nucleotide-binding</keyword>
<dbReference type="PANTHER" id="PTHR30292:SF0">
    <property type="entry name" value="5-OXOPROLINASE SUBUNIT A"/>
    <property type="match status" value="1"/>
</dbReference>
<dbReference type="Gene3D" id="3.20.20.370">
    <property type="entry name" value="Glycoside hydrolase/deacetylase"/>
    <property type="match status" value="1"/>
</dbReference>
<dbReference type="PANTHER" id="PTHR30292">
    <property type="entry name" value="UNCHARACTERIZED PROTEIN YBGL-RELATED"/>
    <property type="match status" value="1"/>
</dbReference>
<comment type="subunit">
    <text evidence="1">Forms a complex composed of PxpA, PxpB and PxpC.</text>
</comment>
<keyword evidence="1" id="KW-0067">ATP-binding</keyword>
<dbReference type="Proteomes" id="UP000541421">
    <property type="component" value="Unassembled WGS sequence"/>
</dbReference>
<dbReference type="AlphaFoldDB" id="A0A7Y4L8Z7"/>
<name>A0A7Y4L8Z7_9BURK</name>
<keyword evidence="3" id="KW-1185">Reference proteome</keyword>
<dbReference type="NCBIfam" id="NF003816">
    <property type="entry name" value="PRK05406.1-5"/>
    <property type="match status" value="1"/>
</dbReference>
<comment type="function">
    <text evidence="1">Catalyzes the cleavage of 5-oxoproline to form L-glutamate coupled to the hydrolysis of ATP to ADP and inorganic phosphate.</text>
</comment>
<evidence type="ECO:0000313" key="2">
    <source>
        <dbReference type="EMBL" id="NOL49175.1"/>
    </source>
</evidence>
<evidence type="ECO:0000313" key="3">
    <source>
        <dbReference type="Proteomes" id="UP000541421"/>
    </source>
</evidence>
<proteinExistence type="inferred from homology"/>
<dbReference type="GO" id="GO:0005975">
    <property type="term" value="P:carbohydrate metabolic process"/>
    <property type="evidence" value="ECO:0007669"/>
    <property type="project" value="InterPro"/>
</dbReference>
<dbReference type="GO" id="GO:0017168">
    <property type="term" value="F:5-oxoprolinase (ATP-hydrolyzing) activity"/>
    <property type="evidence" value="ECO:0007669"/>
    <property type="project" value="UniProtKB-UniRule"/>
</dbReference>
<comment type="catalytic activity">
    <reaction evidence="1">
        <text>5-oxo-L-proline + ATP + 2 H2O = L-glutamate + ADP + phosphate + H(+)</text>
        <dbReference type="Rhea" id="RHEA:10348"/>
        <dbReference type="ChEBI" id="CHEBI:15377"/>
        <dbReference type="ChEBI" id="CHEBI:15378"/>
        <dbReference type="ChEBI" id="CHEBI:29985"/>
        <dbReference type="ChEBI" id="CHEBI:30616"/>
        <dbReference type="ChEBI" id="CHEBI:43474"/>
        <dbReference type="ChEBI" id="CHEBI:58402"/>
        <dbReference type="ChEBI" id="CHEBI:456216"/>
        <dbReference type="EC" id="3.5.2.9"/>
    </reaction>
</comment>
<dbReference type="EMBL" id="JABGBO010000003">
    <property type="protein sequence ID" value="NOL49175.1"/>
    <property type="molecule type" value="Genomic_DNA"/>
</dbReference>
<protein>
    <recommendedName>
        <fullName evidence="1">5-oxoprolinase subunit A</fullName>
        <shortName evidence="1">5-OPase subunit A</shortName>
        <ecNumber evidence="1">3.5.2.9</ecNumber>
    </recommendedName>
    <alternativeName>
        <fullName evidence="1">5-oxoprolinase (ATP-hydrolyzing) subunit A</fullName>
    </alternativeName>
</protein>
<dbReference type="CDD" id="cd10787">
    <property type="entry name" value="LamB_YcsF_like"/>
    <property type="match status" value="1"/>
</dbReference>
<comment type="similarity">
    <text evidence="1">Belongs to the LamB/PxpA family.</text>
</comment>
<keyword evidence="1" id="KW-0378">Hydrolase</keyword>
<accession>A0A7Y4L8Z7</accession>
<dbReference type="NCBIfam" id="NF003814">
    <property type="entry name" value="PRK05406.1-3"/>
    <property type="match status" value="1"/>
</dbReference>
<dbReference type="HAMAP" id="MF_00691">
    <property type="entry name" value="PxpA"/>
    <property type="match status" value="1"/>
</dbReference>